<keyword evidence="1" id="KW-0472">Membrane</keyword>
<keyword evidence="1" id="KW-1133">Transmembrane helix</keyword>
<organism evidence="2 3">
    <name type="scientific">Myroides odoratimimus</name>
    <dbReference type="NCBI Taxonomy" id="76832"/>
    <lineage>
        <taxon>Bacteria</taxon>
        <taxon>Pseudomonadati</taxon>
        <taxon>Bacteroidota</taxon>
        <taxon>Flavobacteriia</taxon>
        <taxon>Flavobacteriales</taxon>
        <taxon>Flavobacteriaceae</taxon>
        <taxon>Myroides</taxon>
    </lineage>
</organism>
<gene>
    <name evidence="2" type="ORF">AS202_11285</name>
</gene>
<accession>A0AAI8C689</accession>
<dbReference type="RefSeq" id="WP_058699440.1">
    <property type="nucleotide sequence ID" value="NZ_CP013690.1"/>
</dbReference>
<reference evidence="2 3" key="1">
    <citation type="journal article" date="2016" name="J. Zhejiang Univ. Sci. B">
        <title>Antibiotic resistance mechanisms of Myroides sp.</title>
        <authorList>
            <person name="Hu S."/>
            <person name="Yuan S."/>
            <person name="Qu H."/>
            <person name="Jiang T."/>
            <person name="Zhou Y."/>
            <person name="Wang M."/>
            <person name="Ming D."/>
        </authorList>
    </citation>
    <scope>NUCLEOTIDE SEQUENCE [LARGE SCALE GENOMIC DNA]</scope>
    <source>
        <strain evidence="2 3">PR63039</strain>
    </source>
</reference>
<protein>
    <submittedName>
        <fullName evidence="2">Uncharacterized protein</fullName>
    </submittedName>
</protein>
<feature type="transmembrane region" description="Helical" evidence="1">
    <location>
        <begin position="221"/>
        <end position="243"/>
    </location>
</feature>
<dbReference type="AlphaFoldDB" id="A0AAI8C689"/>
<evidence type="ECO:0000313" key="3">
    <source>
        <dbReference type="Proteomes" id="UP000069030"/>
    </source>
</evidence>
<dbReference type="EMBL" id="CP013690">
    <property type="protein sequence ID" value="ALU26695.1"/>
    <property type="molecule type" value="Genomic_DNA"/>
</dbReference>
<dbReference type="Proteomes" id="UP000069030">
    <property type="component" value="Chromosome"/>
</dbReference>
<keyword evidence="1" id="KW-0812">Transmembrane</keyword>
<dbReference type="KEGG" id="mod:AS202_11285"/>
<proteinExistence type="predicted"/>
<evidence type="ECO:0000256" key="1">
    <source>
        <dbReference type="SAM" id="Phobius"/>
    </source>
</evidence>
<feature type="transmembrane region" description="Helical" evidence="1">
    <location>
        <begin position="193"/>
        <end position="215"/>
    </location>
</feature>
<sequence length="248" mass="29621">MANRVYLTFKNKNNEEEELEAIGTLPQLWQELYDLELLNEQKSKLIESYITEGDNRVSLIIDKSIVLSNLQQRINHNLAIEISTKKQLRKDFYNFLLNEVKDDEIICIDFEELSWFYNETEDFFSELELFHNDDEVYQRSSLEDSVYKIMGCTDTLKKYSDIYKQWSDDNKSIKQLYLEEYAKKLKREDRKEFFKNIFYLFLCLVFLVVGVLMLIKEPNQFWTALSGVIFGLIGCIVFGVRIYEYLLE</sequence>
<evidence type="ECO:0000313" key="2">
    <source>
        <dbReference type="EMBL" id="ALU26695.1"/>
    </source>
</evidence>
<name>A0AAI8C689_9FLAO</name>